<sequence length="205" mass="23689">MSRDFQQTHENLLACAKKHFLENGFERASIREICKAAHVTNGAFYNHFEDKEALFGALVEPVVQAVSEMYSDSVIKHFELARTDELKQLWKLSEDTIRQIIEYIYEHFDVFKLLLMQSAGTKYASFLDDVVRSDVRETQKLIAELKERGVPVHDLEDDEWHMLVHSYYSSIAEIVLHNYPKDAAIKYAHTLAAFFSSGWQTVLGI</sequence>
<dbReference type="Proteomes" id="UP000095651">
    <property type="component" value="Unassembled WGS sequence"/>
</dbReference>
<dbReference type="PROSITE" id="PS01081">
    <property type="entry name" value="HTH_TETR_1"/>
    <property type="match status" value="1"/>
</dbReference>
<dbReference type="PANTHER" id="PTHR43479:SF11">
    <property type="entry name" value="ACREF_ENVCD OPERON REPRESSOR-RELATED"/>
    <property type="match status" value="1"/>
</dbReference>
<dbReference type="Proteomes" id="UP000261111">
    <property type="component" value="Unassembled WGS sequence"/>
</dbReference>
<keyword evidence="1 2" id="KW-0238">DNA-binding</keyword>
<dbReference type="InterPro" id="IPR009057">
    <property type="entry name" value="Homeodomain-like_sf"/>
</dbReference>
<dbReference type="EMBL" id="CYZE01000003">
    <property type="protein sequence ID" value="CUO06342.1"/>
    <property type="molecule type" value="Genomic_DNA"/>
</dbReference>
<evidence type="ECO:0000256" key="1">
    <source>
        <dbReference type="ARBA" id="ARBA00023125"/>
    </source>
</evidence>
<dbReference type="InterPro" id="IPR023772">
    <property type="entry name" value="DNA-bd_HTH_TetR-type_CS"/>
</dbReference>
<reference evidence="5 7" key="2">
    <citation type="submission" date="2018-08" db="EMBL/GenBank/DDBJ databases">
        <title>A genome reference for cultivated species of the human gut microbiota.</title>
        <authorList>
            <person name="Zou Y."/>
            <person name="Xue W."/>
            <person name="Luo G."/>
        </authorList>
    </citation>
    <scope>NUCLEOTIDE SEQUENCE [LARGE SCALE GENOMIC DNA]</scope>
    <source>
        <strain evidence="5 7">AF19-21</strain>
    </source>
</reference>
<gene>
    <name evidence="4" type="primary">tetC</name>
    <name evidence="5" type="ORF">DWX41_11990</name>
    <name evidence="4" type="ORF">ERS852407_01785</name>
</gene>
<proteinExistence type="predicted"/>
<evidence type="ECO:0000256" key="2">
    <source>
        <dbReference type="PROSITE-ProRule" id="PRU00335"/>
    </source>
</evidence>
<dbReference type="PROSITE" id="PS50977">
    <property type="entry name" value="HTH_TETR_2"/>
    <property type="match status" value="1"/>
</dbReference>
<organism evidence="4 6">
    <name type="scientific">Hungatella hathewayi</name>
    <dbReference type="NCBI Taxonomy" id="154046"/>
    <lineage>
        <taxon>Bacteria</taxon>
        <taxon>Bacillati</taxon>
        <taxon>Bacillota</taxon>
        <taxon>Clostridia</taxon>
        <taxon>Lachnospirales</taxon>
        <taxon>Lachnospiraceae</taxon>
        <taxon>Hungatella</taxon>
    </lineage>
</organism>
<evidence type="ECO:0000313" key="5">
    <source>
        <dbReference type="EMBL" id="RGC31535.1"/>
    </source>
</evidence>
<dbReference type="Pfam" id="PF00440">
    <property type="entry name" value="TetR_N"/>
    <property type="match status" value="1"/>
</dbReference>
<evidence type="ECO:0000313" key="4">
    <source>
        <dbReference type="EMBL" id="CUO06342.1"/>
    </source>
</evidence>
<dbReference type="PRINTS" id="PR00455">
    <property type="entry name" value="HTHTETR"/>
</dbReference>
<name>A0A174BZ22_9FIRM</name>
<feature type="domain" description="HTH tetR-type" evidence="3">
    <location>
        <begin position="6"/>
        <end position="66"/>
    </location>
</feature>
<accession>A0A174BZ22</accession>
<evidence type="ECO:0000313" key="7">
    <source>
        <dbReference type="Proteomes" id="UP000261111"/>
    </source>
</evidence>
<dbReference type="Gene3D" id="1.10.357.10">
    <property type="entry name" value="Tetracycline Repressor, domain 2"/>
    <property type="match status" value="1"/>
</dbReference>
<dbReference type="InterPro" id="IPR001647">
    <property type="entry name" value="HTH_TetR"/>
</dbReference>
<dbReference type="GO" id="GO:0003677">
    <property type="term" value="F:DNA binding"/>
    <property type="evidence" value="ECO:0007669"/>
    <property type="project" value="UniProtKB-UniRule"/>
</dbReference>
<dbReference type="GeneID" id="93333628"/>
<dbReference type="InterPro" id="IPR050624">
    <property type="entry name" value="HTH-type_Tx_Regulator"/>
</dbReference>
<protein>
    <submittedName>
        <fullName evidence="4">TetR family transcriptional regulator</fullName>
    </submittedName>
    <submittedName>
        <fullName evidence="5">TetR/AcrR family transcriptional regulator</fullName>
    </submittedName>
</protein>
<dbReference type="RefSeq" id="WP_003500068.1">
    <property type="nucleotide sequence ID" value="NZ_CABIXC010000003.1"/>
</dbReference>
<dbReference type="SUPFAM" id="SSF46689">
    <property type="entry name" value="Homeodomain-like"/>
    <property type="match status" value="1"/>
</dbReference>
<feature type="DNA-binding region" description="H-T-H motif" evidence="2">
    <location>
        <begin position="29"/>
        <end position="48"/>
    </location>
</feature>
<evidence type="ECO:0000313" key="6">
    <source>
        <dbReference type="Proteomes" id="UP000095651"/>
    </source>
</evidence>
<evidence type="ECO:0000259" key="3">
    <source>
        <dbReference type="PROSITE" id="PS50977"/>
    </source>
</evidence>
<dbReference type="EMBL" id="QVIA01000012">
    <property type="protein sequence ID" value="RGC31535.1"/>
    <property type="molecule type" value="Genomic_DNA"/>
</dbReference>
<reference evidence="4 6" key="1">
    <citation type="submission" date="2015-09" db="EMBL/GenBank/DDBJ databases">
        <authorList>
            <consortium name="Pathogen Informatics"/>
        </authorList>
    </citation>
    <scope>NUCLEOTIDE SEQUENCE [LARGE SCALE GENOMIC DNA]</scope>
    <source>
        <strain evidence="4 6">2789STDY5608850</strain>
    </source>
</reference>
<dbReference type="PANTHER" id="PTHR43479">
    <property type="entry name" value="ACREF/ENVCD OPERON REPRESSOR-RELATED"/>
    <property type="match status" value="1"/>
</dbReference>
<dbReference type="AlphaFoldDB" id="A0A174BZ22"/>